<sequence length="132" mass="14531">MLLMSGSIVLLAGYVMPRRQVIIGQQEELEFIDRSAVNFNKNLDSCKIFGLGIFAIGGALLAAALLLPTLIGVSCFDYDNDESTPFKVCIASEEEQLLNKRIIIPATEEVKNVQPRREEEAVMTGTGLTKLR</sequence>
<accession>A0A443S1E6</accession>
<comment type="caution">
    <text evidence="2">The sequence shown here is derived from an EMBL/GenBank/DDBJ whole genome shotgun (WGS) entry which is preliminary data.</text>
</comment>
<proteinExistence type="predicted"/>
<dbReference type="GO" id="GO:0043025">
    <property type="term" value="C:neuronal cell body"/>
    <property type="evidence" value="ECO:0007669"/>
    <property type="project" value="TreeGrafter"/>
</dbReference>
<dbReference type="VEuPathDB" id="VectorBase:LDEU010726"/>
<dbReference type="GO" id="GO:0007399">
    <property type="term" value="P:nervous system development"/>
    <property type="evidence" value="ECO:0007669"/>
    <property type="project" value="TreeGrafter"/>
</dbReference>
<gene>
    <name evidence="2" type="ORF">B4U80_02385</name>
</gene>
<feature type="transmembrane region" description="Helical" evidence="1">
    <location>
        <begin position="48"/>
        <end position="67"/>
    </location>
</feature>
<dbReference type="PANTHER" id="PTHR14796">
    <property type="entry name" value="NEURENSIN 1-RELATED"/>
    <property type="match status" value="1"/>
</dbReference>
<dbReference type="Pfam" id="PF14927">
    <property type="entry name" value="Neurensin"/>
    <property type="match status" value="1"/>
</dbReference>
<keyword evidence="3" id="KW-1185">Reference proteome</keyword>
<evidence type="ECO:0000313" key="2">
    <source>
        <dbReference type="EMBL" id="RWS21314.1"/>
    </source>
</evidence>
<protein>
    <submittedName>
        <fullName evidence="2">Neurensin-1-like protein</fullName>
    </submittedName>
</protein>
<dbReference type="AlphaFoldDB" id="A0A443S1E6"/>
<name>A0A443S1E6_9ACAR</name>
<dbReference type="PANTHER" id="PTHR14796:SF3">
    <property type="entry name" value="NEURENSIN 1-LIKE-RELATED"/>
    <property type="match status" value="1"/>
</dbReference>
<dbReference type="OrthoDB" id="5979667at2759"/>
<dbReference type="Proteomes" id="UP000288716">
    <property type="component" value="Unassembled WGS sequence"/>
</dbReference>
<dbReference type="InterPro" id="IPR024883">
    <property type="entry name" value="Neurensin"/>
</dbReference>
<dbReference type="STRING" id="299467.A0A443S1E6"/>
<evidence type="ECO:0000256" key="1">
    <source>
        <dbReference type="SAM" id="Phobius"/>
    </source>
</evidence>
<organism evidence="2 3">
    <name type="scientific">Leptotrombidium deliense</name>
    <dbReference type="NCBI Taxonomy" id="299467"/>
    <lineage>
        <taxon>Eukaryota</taxon>
        <taxon>Metazoa</taxon>
        <taxon>Ecdysozoa</taxon>
        <taxon>Arthropoda</taxon>
        <taxon>Chelicerata</taxon>
        <taxon>Arachnida</taxon>
        <taxon>Acari</taxon>
        <taxon>Acariformes</taxon>
        <taxon>Trombidiformes</taxon>
        <taxon>Prostigmata</taxon>
        <taxon>Anystina</taxon>
        <taxon>Parasitengona</taxon>
        <taxon>Trombiculoidea</taxon>
        <taxon>Trombiculidae</taxon>
        <taxon>Leptotrombidium</taxon>
    </lineage>
</organism>
<keyword evidence="1" id="KW-1133">Transmembrane helix</keyword>
<evidence type="ECO:0000313" key="3">
    <source>
        <dbReference type="Proteomes" id="UP000288716"/>
    </source>
</evidence>
<dbReference type="EMBL" id="NCKV01012818">
    <property type="protein sequence ID" value="RWS21314.1"/>
    <property type="molecule type" value="Genomic_DNA"/>
</dbReference>
<dbReference type="GO" id="GO:0030133">
    <property type="term" value="C:transport vesicle"/>
    <property type="evidence" value="ECO:0007669"/>
    <property type="project" value="InterPro"/>
</dbReference>
<reference evidence="2 3" key="1">
    <citation type="journal article" date="2018" name="Gigascience">
        <title>Genomes of trombidid mites reveal novel predicted allergens and laterally-transferred genes associated with secondary metabolism.</title>
        <authorList>
            <person name="Dong X."/>
            <person name="Chaisiri K."/>
            <person name="Xia D."/>
            <person name="Armstrong S.D."/>
            <person name="Fang Y."/>
            <person name="Donnelly M.J."/>
            <person name="Kadowaki T."/>
            <person name="McGarry J.W."/>
            <person name="Darby A.C."/>
            <person name="Makepeace B.L."/>
        </authorList>
    </citation>
    <scope>NUCLEOTIDE SEQUENCE [LARGE SCALE GENOMIC DNA]</scope>
    <source>
        <strain evidence="2">UoL-UT</strain>
    </source>
</reference>
<keyword evidence="1" id="KW-0472">Membrane</keyword>
<keyword evidence="1" id="KW-0812">Transmembrane</keyword>
<dbReference type="GO" id="GO:0043005">
    <property type="term" value="C:neuron projection"/>
    <property type="evidence" value="ECO:0007669"/>
    <property type="project" value="TreeGrafter"/>
</dbReference>